<evidence type="ECO:0000256" key="10">
    <source>
        <dbReference type="ARBA" id="ARBA00025699"/>
    </source>
</evidence>
<evidence type="ECO:0000256" key="5">
    <source>
        <dbReference type="ARBA" id="ARBA00022490"/>
    </source>
</evidence>
<reference evidence="15 16" key="1">
    <citation type="submission" date="2018-03" db="EMBL/GenBank/DDBJ databases">
        <title>Ahniella affigens gen. nov., sp. nov., a gammaproteobacterium isolated from sandy soil near a stream.</title>
        <authorList>
            <person name="Ko Y."/>
            <person name="Kim J.-H."/>
        </authorList>
    </citation>
    <scope>NUCLEOTIDE SEQUENCE [LARGE SCALE GENOMIC DNA]</scope>
    <source>
        <strain evidence="15 16">D13</strain>
    </source>
</reference>
<accession>A0A2P1PQC1</accession>
<dbReference type="Pfam" id="PF04452">
    <property type="entry name" value="Methyltrans_RNA"/>
    <property type="match status" value="1"/>
</dbReference>
<sequence>MRKIRVYVDAPMQIGRQVSLPEFAAHHAVRVLRLREGDPLTLFNGDGQDYHGVLSHTRKDLVTVTLGSAEPVSRESPLKITLIQAMARGEKMDLILQKAAELGVTNVLPVVTERTEVKLEEDRLDKRMMHWKYVLASACEQCGRAEVPSVAAPVVLHELPQLLGAKADGELRLALHPEPAGSPDLPAQVTSVCLLIGPEGGLTARDLAQVKQAGFQTFGMGPRILRTETAGLAAITLMQARYGDFAVA</sequence>
<gene>
    <name evidence="15" type="ORF">C7S18_07495</name>
</gene>
<dbReference type="InterPro" id="IPR006700">
    <property type="entry name" value="RsmE"/>
</dbReference>
<dbReference type="RefSeq" id="WP_106890970.1">
    <property type="nucleotide sequence ID" value="NZ_CP027860.1"/>
</dbReference>
<dbReference type="InterPro" id="IPR015947">
    <property type="entry name" value="PUA-like_sf"/>
</dbReference>
<name>A0A2P1PQC1_9GAMM</name>
<dbReference type="PANTHER" id="PTHR30027:SF3">
    <property type="entry name" value="16S RRNA (URACIL(1498)-N(3))-METHYLTRANSFERASE"/>
    <property type="match status" value="1"/>
</dbReference>
<keyword evidence="5 12" id="KW-0963">Cytoplasm</keyword>
<dbReference type="SUPFAM" id="SSF88697">
    <property type="entry name" value="PUA domain-like"/>
    <property type="match status" value="1"/>
</dbReference>
<feature type="domain" description="Ribosomal RNA small subunit methyltransferase E PUA-like" evidence="14">
    <location>
        <begin position="25"/>
        <end position="66"/>
    </location>
</feature>
<comment type="similarity">
    <text evidence="2 12">Belongs to the RNA methyltransferase RsmE family.</text>
</comment>
<dbReference type="InterPro" id="IPR046886">
    <property type="entry name" value="RsmE_MTase_dom"/>
</dbReference>
<dbReference type="CDD" id="cd18084">
    <property type="entry name" value="RsmE-like"/>
    <property type="match status" value="1"/>
</dbReference>
<dbReference type="Pfam" id="PF20260">
    <property type="entry name" value="PUA_4"/>
    <property type="match status" value="1"/>
</dbReference>
<evidence type="ECO:0000259" key="13">
    <source>
        <dbReference type="Pfam" id="PF04452"/>
    </source>
</evidence>
<keyword evidence="6 12" id="KW-0698">rRNA processing</keyword>
<evidence type="ECO:0000256" key="7">
    <source>
        <dbReference type="ARBA" id="ARBA00022603"/>
    </source>
</evidence>
<comment type="catalytic activity">
    <reaction evidence="11 12">
        <text>uridine(1498) in 16S rRNA + S-adenosyl-L-methionine = N(3)-methyluridine(1498) in 16S rRNA + S-adenosyl-L-homocysteine + H(+)</text>
        <dbReference type="Rhea" id="RHEA:42920"/>
        <dbReference type="Rhea" id="RHEA-COMP:10283"/>
        <dbReference type="Rhea" id="RHEA-COMP:10284"/>
        <dbReference type="ChEBI" id="CHEBI:15378"/>
        <dbReference type="ChEBI" id="CHEBI:57856"/>
        <dbReference type="ChEBI" id="CHEBI:59789"/>
        <dbReference type="ChEBI" id="CHEBI:65315"/>
        <dbReference type="ChEBI" id="CHEBI:74502"/>
        <dbReference type="EC" id="2.1.1.193"/>
    </reaction>
</comment>
<organism evidence="15 16">
    <name type="scientific">Ahniella affigens</name>
    <dbReference type="NCBI Taxonomy" id="2021234"/>
    <lineage>
        <taxon>Bacteria</taxon>
        <taxon>Pseudomonadati</taxon>
        <taxon>Pseudomonadota</taxon>
        <taxon>Gammaproteobacteria</taxon>
        <taxon>Lysobacterales</taxon>
        <taxon>Rhodanobacteraceae</taxon>
        <taxon>Ahniella</taxon>
    </lineage>
</organism>
<evidence type="ECO:0000256" key="2">
    <source>
        <dbReference type="ARBA" id="ARBA00005528"/>
    </source>
</evidence>
<feature type="domain" description="Ribosomal RNA small subunit methyltransferase E methyltransferase" evidence="13">
    <location>
        <begin position="75"/>
        <end position="239"/>
    </location>
</feature>
<dbReference type="NCBIfam" id="NF008692">
    <property type="entry name" value="PRK11713.1-5"/>
    <property type="match status" value="1"/>
</dbReference>
<dbReference type="Proteomes" id="UP000241074">
    <property type="component" value="Chromosome"/>
</dbReference>
<proteinExistence type="inferred from homology"/>
<evidence type="ECO:0000256" key="6">
    <source>
        <dbReference type="ARBA" id="ARBA00022552"/>
    </source>
</evidence>
<dbReference type="KEGG" id="xba:C7S18_07495"/>
<evidence type="ECO:0000256" key="12">
    <source>
        <dbReference type="PIRNR" id="PIRNR015601"/>
    </source>
</evidence>
<keyword evidence="16" id="KW-1185">Reference proteome</keyword>
<dbReference type="InterPro" id="IPR029028">
    <property type="entry name" value="Alpha/beta_knot_MTases"/>
</dbReference>
<evidence type="ECO:0000256" key="11">
    <source>
        <dbReference type="ARBA" id="ARBA00047944"/>
    </source>
</evidence>
<evidence type="ECO:0000259" key="14">
    <source>
        <dbReference type="Pfam" id="PF20260"/>
    </source>
</evidence>
<keyword evidence="8 12" id="KW-0808">Transferase</keyword>
<dbReference type="AlphaFoldDB" id="A0A2P1PQC1"/>
<dbReference type="EC" id="2.1.1.193" evidence="3 12"/>
<dbReference type="Gene3D" id="2.40.240.20">
    <property type="entry name" value="Hypothetical PUA domain-like, domain 1"/>
    <property type="match status" value="1"/>
</dbReference>
<evidence type="ECO:0000256" key="3">
    <source>
        <dbReference type="ARBA" id="ARBA00012328"/>
    </source>
</evidence>
<dbReference type="GO" id="GO:0005737">
    <property type="term" value="C:cytoplasm"/>
    <property type="evidence" value="ECO:0007669"/>
    <property type="project" value="UniProtKB-SubCell"/>
</dbReference>
<evidence type="ECO:0000256" key="9">
    <source>
        <dbReference type="ARBA" id="ARBA00022691"/>
    </source>
</evidence>
<evidence type="ECO:0000256" key="1">
    <source>
        <dbReference type="ARBA" id="ARBA00004496"/>
    </source>
</evidence>
<evidence type="ECO:0000313" key="16">
    <source>
        <dbReference type="Proteomes" id="UP000241074"/>
    </source>
</evidence>
<dbReference type="Gene3D" id="3.40.1280.10">
    <property type="match status" value="1"/>
</dbReference>
<dbReference type="EMBL" id="CP027860">
    <property type="protein sequence ID" value="AVP97045.1"/>
    <property type="molecule type" value="Genomic_DNA"/>
</dbReference>
<comment type="subcellular location">
    <subcellularLocation>
        <location evidence="1 12">Cytoplasm</location>
    </subcellularLocation>
</comment>
<protein>
    <recommendedName>
        <fullName evidence="4 12">Ribosomal RNA small subunit methyltransferase E</fullName>
        <ecNumber evidence="3 12">2.1.1.193</ecNumber>
    </recommendedName>
</protein>
<dbReference type="GO" id="GO:0070042">
    <property type="term" value="F:rRNA (uridine-N3-)-methyltransferase activity"/>
    <property type="evidence" value="ECO:0007669"/>
    <property type="project" value="TreeGrafter"/>
</dbReference>
<dbReference type="InterPro" id="IPR029026">
    <property type="entry name" value="tRNA_m1G_MTases_N"/>
</dbReference>
<dbReference type="OrthoDB" id="9815641at2"/>
<keyword evidence="7 12" id="KW-0489">Methyltransferase</keyword>
<comment type="function">
    <text evidence="10 12">Specifically methylates the N3 position of the uracil ring of uridine 1498 (m3U1498) in 16S rRNA. Acts on the fully assembled 30S ribosomal subunit.</text>
</comment>
<evidence type="ECO:0000313" key="15">
    <source>
        <dbReference type="EMBL" id="AVP97045.1"/>
    </source>
</evidence>
<dbReference type="PIRSF" id="PIRSF015601">
    <property type="entry name" value="MTase_slr0722"/>
    <property type="match status" value="1"/>
</dbReference>
<reference evidence="15 16" key="2">
    <citation type="submission" date="2018-03" db="EMBL/GenBank/DDBJ databases">
        <authorList>
            <person name="Keele B.F."/>
        </authorList>
    </citation>
    <scope>NUCLEOTIDE SEQUENCE [LARGE SCALE GENOMIC DNA]</scope>
    <source>
        <strain evidence="15 16">D13</strain>
    </source>
</reference>
<evidence type="ECO:0000256" key="8">
    <source>
        <dbReference type="ARBA" id="ARBA00022679"/>
    </source>
</evidence>
<evidence type="ECO:0000256" key="4">
    <source>
        <dbReference type="ARBA" id="ARBA00013673"/>
    </source>
</evidence>
<dbReference type="NCBIfam" id="TIGR00046">
    <property type="entry name" value="RsmE family RNA methyltransferase"/>
    <property type="match status" value="1"/>
</dbReference>
<dbReference type="PANTHER" id="PTHR30027">
    <property type="entry name" value="RIBOSOMAL RNA SMALL SUBUNIT METHYLTRANSFERASE E"/>
    <property type="match status" value="1"/>
</dbReference>
<keyword evidence="9 12" id="KW-0949">S-adenosyl-L-methionine</keyword>
<dbReference type="SUPFAM" id="SSF75217">
    <property type="entry name" value="alpha/beta knot"/>
    <property type="match status" value="1"/>
</dbReference>
<dbReference type="GO" id="GO:0070475">
    <property type="term" value="P:rRNA base methylation"/>
    <property type="evidence" value="ECO:0007669"/>
    <property type="project" value="TreeGrafter"/>
</dbReference>
<dbReference type="InterPro" id="IPR046887">
    <property type="entry name" value="RsmE_PUA-like"/>
</dbReference>